<dbReference type="AlphaFoldDB" id="A0AAN6J2U1"/>
<accession>A0AAN6J2U1</accession>
<reference evidence="2" key="1">
    <citation type="submission" date="2023-01" db="EMBL/GenBank/DDBJ databases">
        <title>Exophiala dermititidis isolated from Cystic Fibrosis Patient.</title>
        <authorList>
            <person name="Kurbessoian T."/>
            <person name="Crocker A."/>
            <person name="Murante D."/>
            <person name="Hogan D.A."/>
            <person name="Stajich J.E."/>
        </authorList>
    </citation>
    <scope>NUCLEOTIDE SEQUENCE</scope>
    <source>
        <strain evidence="2">Ex8</strain>
    </source>
</reference>
<evidence type="ECO:0000313" key="2">
    <source>
        <dbReference type="EMBL" id="KAJ8995761.1"/>
    </source>
</evidence>
<gene>
    <name evidence="2" type="ORF">HRR80_000518</name>
</gene>
<organism evidence="2 3">
    <name type="scientific">Exophiala dermatitidis</name>
    <name type="common">Black yeast-like fungus</name>
    <name type="synonym">Wangiella dermatitidis</name>
    <dbReference type="NCBI Taxonomy" id="5970"/>
    <lineage>
        <taxon>Eukaryota</taxon>
        <taxon>Fungi</taxon>
        <taxon>Dikarya</taxon>
        <taxon>Ascomycota</taxon>
        <taxon>Pezizomycotina</taxon>
        <taxon>Eurotiomycetes</taxon>
        <taxon>Chaetothyriomycetidae</taxon>
        <taxon>Chaetothyriales</taxon>
        <taxon>Herpotrichiellaceae</taxon>
        <taxon>Exophiala</taxon>
    </lineage>
</organism>
<name>A0AAN6J2U1_EXODE</name>
<dbReference type="EMBL" id="JAJGCB010000001">
    <property type="protein sequence ID" value="KAJ8995761.1"/>
    <property type="molecule type" value="Genomic_DNA"/>
</dbReference>
<dbReference type="Proteomes" id="UP001161757">
    <property type="component" value="Unassembled WGS sequence"/>
</dbReference>
<protein>
    <submittedName>
        <fullName evidence="2">Uncharacterized protein</fullName>
    </submittedName>
</protein>
<proteinExistence type="predicted"/>
<sequence length="136" mass="14030">MPQCEPQVTRTRVPCQLHRISEVLVQKARDLVRANRESWRAAWGPPTQRVAGAAQTGGSGDSSETPALSGARGPVAGRLGPAPNAPVLRRLLAAESPPPSPPTPAPTPRPSAVSAEDFATRAKVSISGPGFPSASA</sequence>
<feature type="compositionally biased region" description="Pro residues" evidence="1">
    <location>
        <begin position="96"/>
        <end position="109"/>
    </location>
</feature>
<feature type="region of interest" description="Disordered" evidence="1">
    <location>
        <begin position="38"/>
        <end position="136"/>
    </location>
</feature>
<evidence type="ECO:0000313" key="3">
    <source>
        <dbReference type="Proteomes" id="UP001161757"/>
    </source>
</evidence>
<evidence type="ECO:0000256" key="1">
    <source>
        <dbReference type="SAM" id="MobiDB-lite"/>
    </source>
</evidence>
<comment type="caution">
    <text evidence="2">The sequence shown here is derived from an EMBL/GenBank/DDBJ whole genome shotgun (WGS) entry which is preliminary data.</text>
</comment>